<evidence type="ECO:0000313" key="3">
    <source>
        <dbReference type="Proteomes" id="UP000521868"/>
    </source>
</evidence>
<name>A0A7X6DH23_9BURK</name>
<gene>
    <name evidence="2" type="ORF">RAMLITH_14505</name>
</gene>
<dbReference type="EMBL" id="VTOX01000005">
    <property type="protein sequence ID" value="NKE67037.1"/>
    <property type="molecule type" value="Genomic_DNA"/>
</dbReference>
<reference evidence="2 3" key="1">
    <citation type="journal article" date="2020" name="Nature">
        <title>Bacterial chemolithoautotrophy via manganese oxidation.</title>
        <authorList>
            <person name="Yu H."/>
            <person name="Leadbetter J.R."/>
        </authorList>
    </citation>
    <scope>NUCLEOTIDE SEQUENCE [LARGE SCALE GENOMIC DNA]</scope>
    <source>
        <strain evidence="2 3">RBP-1</strain>
    </source>
</reference>
<keyword evidence="1" id="KW-0732">Signal</keyword>
<evidence type="ECO:0000313" key="2">
    <source>
        <dbReference type="EMBL" id="NKE67037.1"/>
    </source>
</evidence>
<accession>A0A7X6DH23</accession>
<sequence length="166" mass="18000">MLLAAASLALALPAAAQSSRAMSSAWAKALCAAWNEDETLTARLVESGWVKNDAGRGFKTMQIWRADCQGSERVEMRIALKQDKAQCVAAGAATAQALDPGSDYRMWAETPRWREMGAGEYGPMRAMMFGRLNFEGPKMEAMGNMVPFESFLLLVGKVAGDWGTCP</sequence>
<dbReference type="AlphaFoldDB" id="A0A7X6DH23"/>
<keyword evidence="3" id="KW-1185">Reference proteome</keyword>
<feature type="signal peptide" evidence="1">
    <location>
        <begin position="1"/>
        <end position="16"/>
    </location>
</feature>
<protein>
    <submittedName>
        <fullName evidence="2">Sterol-binding protein</fullName>
    </submittedName>
</protein>
<dbReference type="SUPFAM" id="SSF55718">
    <property type="entry name" value="SCP-like"/>
    <property type="match status" value="1"/>
</dbReference>
<dbReference type="Proteomes" id="UP000521868">
    <property type="component" value="Unassembled WGS sequence"/>
</dbReference>
<feature type="chain" id="PRO_5031552301" evidence="1">
    <location>
        <begin position="17"/>
        <end position="166"/>
    </location>
</feature>
<dbReference type="InterPro" id="IPR036527">
    <property type="entry name" value="SCP2_sterol-bd_dom_sf"/>
</dbReference>
<organism evidence="2 3">
    <name type="scientific">Ramlibacter lithotrophicus</name>
    <dbReference type="NCBI Taxonomy" id="2606681"/>
    <lineage>
        <taxon>Bacteria</taxon>
        <taxon>Pseudomonadati</taxon>
        <taxon>Pseudomonadota</taxon>
        <taxon>Betaproteobacteria</taxon>
        <taxon>Burkholderiales</taxon>
        <taxon>Comamonadaceae</taxon>
        <taxon>Ramlibacter</taxon>
    </lineage>
</organism>
<evidence type="ECO:0000256" key="1">
    <source>
        <dbReference type="SAM" id="SignalP"/>
    </source>
</evidence>
<proteinExistence type="predicted"/>
<dbReference type="Gene3D" id="3.30.1050.10">
    <property type="entry name" value="SCP2 sterol-binding domain"/>
    <property type="match status" value="1"/>
</dbReference>
<comment type="caution">
    <text evidence="2">The sequence shown here is derived from an EMBL/GenBank/DDBJ whole genome shotgun (WGS) entry which is preliminary data.</text>
</comment>